<evidence type="ECO:0000256" key="3">
    <source>
        <dbReference type="ARBA" id="ARBA00022737"/>
    </source>
</evidence>
<keyword evidence="3" id="KW-0677">Repeat</keyword>
<sequence length="463" mass="51641">MEFPHMIPLDSRATTTDPLRRPVMTPYMVQPPYSSGPVNSLTAPHCQVPNPNQFGGYQGPPTPPHHSTPFKIECVDRRLMRHDNDRGQILLYSREMECTYAEQAPSPARSHSQGSNVGSSGTNPSMSSRTIISNETLNPGDQVNFETEVDELMKAIQRKTDLQADTVQQPLTAGMSPASEASFGSQRTPGPMDSRYLCDVCGKKLAGSTHLEIHLRTHTGEKPYNCDFPGCDLTFSQRGNLKSHRLRHTDERPFACDKCEKRFCQRSNLTTHLNTHQSLKPFVCILDDCNKPLTTLGNMKTHQNKFHKRTLKELTMKFDKIIASGEEIAEADRELFEYFATHYRNSNKGTKGRGKGRKVVKRKIEASQSPPANTMTAVPQSPLPQALPIPANPHGLPVPGSLASYSLTQDPPAPINHMSCQTHNGGYEVYDVHSHHHIQPPNNNGMLYKTSSTRETGYHGRMH</sequence>
<evidence type="ECO:0000256" key="4">
    <source>
        <dbReference type="ARBA" id="ARBA00022771"/>
    </source>
</evidence>
<comment type="caution">
    <text evidence="10">The sequence shown here is derived from an EMBL/GenBank/DDBJ whole genome shotgun (WGS) entry which is preliminary data.</text>
</comment>
<keyword evidence="11" id="KW-1185">Reference proteome</keyword>
<dbReference type="GO" id="GO:0008270">
    <property type="term" value="F:zinc ion binding"/>
    <property type="evidence" value="ECO:0007669"/>
    <property type="project" value="UniProtKB-KW"/>
</dbReference>
<keyword evidence="5" id="KW-0862">Zinc</keyword>
<feature type="domain" description="C2H2-type" evidence="9">
    <location>
        <begin position="196"/>
        <end position="223"/>
    </location>
</feature>
<comment type="subcellular location">
    <subcellularLocation>
        <location evidence="1">Nucleus</location>
    </subcellularLocation>
</comment>
<evidence type="ECO:0000256" key="8">
    <source>
        <dbReference type="SAM" id="MobiDB-lite"/>
    </source>
</evidence>
<dbReference type="RefSeq" id="XP_041690974.1">
    <property type="nucleotide sequence ID" value="XM_041825611.1"/>
</dbReference>
<organism evidence="10 11">
    <name type="scientific">Fusarium mangiferae</name>
    <name type="common">Mango malformation disease fungus</name>
    <dbReference type="NCBI Taxonomy" id="192010"/>
    <lineage>
        <taxon>Eukaryota</taxon>
        <taxon>Fungi</taxon>
        <taxon>Dikarya</taxon>
        <taxon>Ascomycota</taxon>
        <taxon>Pezizomycotina</taxon>
        <taxon>Sordariomycetes</taxon>
        <taxon>Hypocreomycetidae</taxon>
        <taxon>Hypocreales</taxon>
        <taxon>Nectriaceae</taxon>
        <taxon>Fusarium</taxon>
        <taxon>Fusarium fujikuroi species complex</taxon>
    </lineage>
</organism>
<gene>
    <name evidence="10" type="ORF">FMAN_14153</name>
</gene>
<dbReference type="VEuPathDB" id="FungiDB:FMAN_14153"/>
<dbReference type="GO" id="GO:0005634">
    <property type="term" value="C:nucleus"/>
    <property type="evidence" value="ECO:0007669"/>
    <property type="project" value="UniProtKB-SubCell"/>
</dbReference>
<evidence type="ECO:0000256" key="7">
    <source>
        <dbReference type="PROSITE-ProRule" id="PRU00042"/>
    </source>
</evidence>
<dbReference type="SMART" id="SM00355">
    <property type="entry name" value="ZnF_C2H2"/>
    <property type="match status" value="4"/>
</dbReference>
<dbReference type="PANTHER" id="PTHR14003">
    <property type="entry name" value="TRANSCRIPTIONAL REPRESSOR PROTEIN YY"/>
    <property type="match status" value="1"/>
</dbReference>
<evidence type="ECO:0000313" key="11">
    <source>
        <dbReference type="Proteomes" id="UP000184255"/>
    </source>
</evidence>
<dbReference type="GO" id="GO:0005667">
    <property type="term" value="C:transcription regulator complex"/>
    <property type="evidence" value="ECO:0007669"/>
    <property type="project" value="TreeGrafter"/>
</dbReference>
<dbReference type="PANTHER" id="PTHR14003:SF23">
    <property type="entry name" value="ZINC FINGER PROTEIN 143"/>
    <property type="match status" value="1"/>
</dbReference>
<dbReference type="InterPro" id="IPR036236">
    <property type="entry name" value="Znf_C2H2_sf"/>
</dbReference>
<dbReference type="AlphaFoldDB" id="A0A1L7UIJ5"/>
<dbReference type="GO" id="GO:0000978">
    <property type="term" value="F:RNA polymerase II cis-regulatory region sequence-specific DNA binding"/>
    <property type="evidence" value="ECO:0007669"/>
    <property type="project" value="TreeGrafter"/>
</dbReference>
<name>A0A1L7UIJ5_FUSMA</name>
<evidence type="ECO:0000256" key="2">
    <source>
        <dbReference type="ARBA" id="ARBA00022723"/>
    </source>
</evidence>
<dbReference type="FunFam" id="3.30.160.60:FF:001049">
    <property type="entry name" value="zinc finger protein 319"/>
    <property type="match status" value="1"/>
</dbReference>
<dbReference type="SUPFAM" id="SSF57667">
    <property type="entry name" value="beta-beta-alpha zinc fingers"/>
    <property type="match status" value="2"/>
</dbReference>
<feature type="domain" description="C2H2-type" evidence="9">
    <location>
        <begin position="224"/>
        <end position="253"/>
    </location>
</feature>
<keyword evidence="2" id="KW-0479">Metal-binding</keyword>
<protein>
    <submittedName>
        <fullName evidence="10">Related to finger protein AZF1</fullName>
    </submittedName>
</protein>
<evidence type="ECO:0000256" key="6">
    <source>
        <dbReference type="ARBA" id="ARBA00023242"/>
    </source>
</evidence>
<dbReference type="GO" id="GO:0000785">
    <property type="term" value="C:chromatin"/>
    <property type="evidence" value="ECO:0007669"/>
    <property type="project" value="TreeGrafter"/>
</dbReference>
<feature type="compositionally biased region" description="Polar residues" evidence="8">
    <location>
        <begin position="109"/>
        <end position="141"/>
    </location>
</feature>
<dbReference type="Pfam" id="PF00096">
    <property type="entry name" value="zf-C2H2"/>
    <property type="match status" value="3"/>
</dbReference>
<evidence type="ECO:0000256" key="1">
    <source>
        <dbReference type="ARBA" id="ARBA00004123"/>
    </source>
</evidence>
<evidence type="ECO:0000313" key="10">
    <source>
        <dbReference type="EMBL" id="CVL08213.1"/>
    </source>
</evidence>
<keyword evidence="4 7" id="KW-0863">Zinc-finger</keyword>
<dbReference type="GO" id="GO:0000981">
    <property type="term" value="F:DNA-binding transcription factor activity, RNA polymerase II-specific"/>
    <property type="evidence" value="ECO:0007669"/>
    <property type="project" value="UniProtKB-ARBA"/>
</dbReference>
<dbReference type="PROSITE" id="PS50157">
    <property type="entry name" value="ZINC_FINGER_C2H2_2"/>
    <property type="match status" value="3"/>
</dbReference>
<dbReference type="InterPro" id="IPR013087">
    <property type="entry name" value="Znf_C2H2_type"/>
</dbReference>
<keyword evidence="6" id="KW-0539">Nucleus</keyword>
<dbReference type="FunFam" id="3.30.160.60:FF:001498">
    <property type="entry name" value="Zinc finger protein 404"/>
    <property type="match status" value="1"/>
</dbReference>
<proteinExistence type="predicted"/>
<dbReference type="FunFam" id="3.30.160.60:FF:000125">
    <property type="entry name" value="Putative zinc finger protein 143"/>
    <property type="match status" value="1"/>
</dbReference>
<evidence type="ECO:0000259" key="9">
    <source>
        <dbReference type="PROSITE" id="PS50157"/>
    </source>
</evidence>
<evidence type="ECO:0000256" key="5">
    <source>
        <dbReference type="ARBA" id="ARBA00022833"/>
    </source>
</evidence>
<accession>A0A1L7UIJ5</accession>
<feature type="region of interest" description="Disordered" evidence="8">
    <location>
        <begin position="102"/>
        <end position="141"/>
    </location>
</feature>
<dbReference type="EMBL" id="FCQH01000022">
    <property type="protein sequence ID" value="CVL08213.1"/>
    <property type="molecule type" value="Genomic_DNA"/>
</dbReference>
<feature type="domain" description="C2H2-type" evidence="9">
    <location>
        <begin position="254"/>
        <end position="281"/>
    </location>
</feature>
<dbReference type="Proteomes" id="UP000184255">
    <property type="component" value="Unassembled WGS sequence"/>
</dbReference>
<dbReference type="GeneID" id="65093402"/>
<reference evidence="11" key="1">
    <citation type="journal article" date="2016" name="Genome Biol. Evol.">
        <title>Comparative 'omics' of the Fusarium fujikuroi species complex highlights differences in genetic potential and metabolite synthesis.</title>
        <authorList>
            <person name="Niehaus E.-M."/>
            <person name="Muensterkoetter M."/>
            <person name="Proctor R.H."/>
            <person name="Brown D.W."/>
            <person name="Sharon A."/>
            <person name="Idan Y."/>
            <person name="Oren-Young L."/>
            <person name="Sieber C.M."/>
            <person name="Novak O."/>
            <person name="Pencik A."/>
            <person name="Tarkowska D."/>
            <person name="Hromadova K."/>
            <person name="Freeman S."/>
            <person name="Maymon M."/>
            <person name="Elazar M."/>
            <person name="Youssef S.A."/>
            <person name="El-Shabrawy E.S.M."/>
            <person name="Shalaby A.B.A."/>
            <person name="Houterman P."/>
            <person name="Brock N.L."/>
            <person name="Burkhardt I."/>
            <person name="Tsavkelova E.A."/>
            <person name="Dickschat J.S."/>
            <person name="Galuszka P."/>
            <person name="Gueldener U."/>
            <person name="Tudzynski B."/>
        </authorList>
    </citation>
    <scope>NUCLEOTIDE SEQUENCE [LARGE SCALE GENOMIC DNA]</scope>
    <source>
        <strain evidence="11">MRC7560</strain>
    </source>
</reference>
<dbReference type="Gene3D" id="3.30.160.60">
    <property type="entry name" value="Classic Zinc Finger"/>
    <property type="match status" value="4"/>
</dbReference>
<dbReference type="PROSITE" id="PS00028">
    <property type="entry name" value="ZINC_FINGER_C2H2_1"/>
    <property type="match status" value="4"/>
</dbReference>